<evidence type="ECO:0000256" key="7">
    <source>
        <dbReference type="ARBA" id="ARBA00022967"/>
    </source>
</evidence>
<dbReference type="GO" id="GO:0042626">
    <property type="term" value="F:ATPase-coupled transmembrane transporter activity"/>
    <property type="evidence" value="ECO:0007669"/>
    <property type="project" value="TreeGrafter"/>
</dbReference>
<dbReference type="EMBL" id="CP034248">
    <property type="protein sequence ID" value="AZK47447.1"/>
    <property type="molecule type" value="Genomic_DNA"/>
</dbReference>
<keyword evidence="5" id="KW-0547">Nucleotide-binding</keyword>
<evidence type="ECO:0000313" key="10">
    <source>
        <dbReference type="EMBL" id="AZK47447.1"/>
    </source>
</evidence>
<protein>
    <submittedName>
        <fullName evidence="10">Energy-coupling factor transporter ATPase</fullName>
    </submittedName>
</protein>
<dbReference type="SUPFAM" id="SSF52540">
    <property type="entry name" value="P-loop containing nucleoside triphosphate hydrolases"/>
    <property type="match status" value="1"/>
</dbReference>
<evidence type="ECO:0000256" key="3">
    <source>
        <dbReference type="ARBA" id="ARBA00022448"/>
    </source>
</evidence>
<evidence type="ECO:0000256" key="6">
    <source>
        <dbReference type="ARBA" id="ARBA00022840"/>
    </source>
</evidence>
<dbReference type="GO" id="GO:0015087">
    <property type="term" value="F:cobalt ion transmembrane transporter activity"/>
    <property type="evidence" value="ECO:0007669"/>
    <property type="project" value="UniProtKB-ARBA"/>
</dbReference>
<dbReference type="InterPro" id="IPR003593">
    <property type="entry name" value="AAA+_ATPase"/>
</dbReference>
<feature type="domain" description="ABC transporter" evidence="9">
    <location>
        <begin position="3"/>
        <end position="244"/>
    </location>
</feature>
<dbReference type="AlphaFoldDB" id="A0A3Q8S5H3"/>
<dbReference type="InterPro" id="IPR017871">
    <property type="entry name" value="ABC_transporter-like_CS"/>
</dbReference>
<keyword evidence="11" id="KW-1185">Reference proteome</keyword>
<dbReference type="RefSeq" id="WP_125083473.1">
    <property type="nucleotide sequence ID" value="NZ_CP034248.1"/>
</dbReference>
<dbReference type="GO" id="GO:0043190">
    <property type="term" value="C:ATP-binding cassette (ABC) transporter complex"/>
    <property type="evidence" value="ECO:0007669"/>
    <property type="project" value="TreeGrafter"/>
</dbReference>
<accession>A0A3Q8S5H3</accession>
<organism evidence="10 11">
    <name type="scientific">Paenibacillus lentus</name>
    <dbReference type="NCBI Taxonomy" id="1338368"/>
    <lineage>
        <taxon>Bacteria</taxon>
        <taxon>Bacillati</taxon>
        <taxon>Bacillota</taxon>
        <taxon>Bacilli</taxon>
        <taxon>Bacillales</taxon>
        <taxon>Paenibacillaceae</taxon>
        <taxon>Paenibacillus</taxon>
    </lineage>
</organism>
<name>A0A3Q8S5H3_9BACL</name>
<evidence type="ECO:0000256" key="5">
    <source>
        <dbReference type="ARBA" id="ARBA00022741"/>
    </source>
</evidence>
<evidence type="ECO:0000256" key="2">
    <source>
        <dbReference type="ARBA" id="ARBA00005417"/>
    </source>
</evidence>
<comment type="similarity">
    <text evidence="2">Belongs to the ABC transporter superfamily.</text>
</comment>
<evidence type="ECO:0000259" key="9">
    <source>
        <dbReference type="PROSITE" id="PS50893"/>
    </source>
</evidence>
<evidence type="ECO:0000256" key="1">
    <source>
        <dbReference type="ARBA" id="ARBA00004202"/>
    </source>
</evidence>
<proteinExistence type="inferred from homology"/>
<dbReference type="Gene3D" id="3.40.50.300">
    <property type="entry name" value="P-loop containing nucleotide triphosphate hydrolases"/>
    <property type="match status" value="1"/>
</dbReference>
<dbReference type="FunFam" id="3.40.50.300:FF:000224">
    <property type="entry name" value="Energy-coupling factor transporter ATP-binding protein EcfA"/>
    <property type="match status" value="1"/>
</dbReference>
<keyword evidence="4" id="KW-1003">Cell membrane</keyword>
<dbReference type="KEGG" id="plen:EIM92_15870"/>
<evidence type="ECO:0000313" key="11">
    <source>
        <dbReference type="Proteomes" id="UP000273145"/>
    </source>
</evidence>
<evidence type="ECO:0000256" key="4">
    <source>
        <dbReference type="ARBA" id="ARBA00022475"/>
    </source>
</evidence>
<dbReference type="PANTHER" id="PTHR43553:SF27">
    <property type="entry name" value="ENERGY-COUPLING FACTOR TRANSPORTER ATP-BINDING PROTEIN ECFA2"/>
    <property type="match status" value="1"/>
</dbReference>
<reference evidence="10 11" key="1">
    <citation type="submission" date="2018-11" db="EMBL/GenBank/DDBJ databases">
        <title>Genome sequencing of Paenibacillus lentus DSM25539(T).</title>
        <authorList>
            <person name="Kook J.-K."/>
            <person name="Park S.-N."/>
            <person name="Lim Y.K."/>
        </authorList>
    </citation>
    <scope>NUCLEOTIDE SEQUENCE [LARGE SCALE GENOMIC DNA]</scope>
    <source>
        <strain evidence="10 11">DSM 25539</strain>
    </source>
</reference>
<gene>
    <name evidence="10" type="ORF">EIM92_15870</name>
</gene>
<dbReference type="Pfam" id="PF00005">
    <property type="entry name" value="ABC_tran"/>
    <property type="match status" value="1"/>
</dbReference>
<dbReference type="SMART" id="SM00382">
    <property type="entry name" value="AAA"/>
    <property type="match status" value="1"/>
</dbReference>
<dbReference type="GO" id="GO:0016887">
    <property type="term" value="F:ATP hydrolysis activity"/>
    <property type="evidence" value="ECO:0007669"/>
    <property type="project" value="InterPro"/>
</dbReference>
<evidence type="ECO:0000256" key="8">
    <source>
        <dbReference type="ARBA" id="ARBA00023136"/>
    </source>
</evidence>
<keyword evidence="7" id="KW-1278">Translocase</keyword>
<dbReference type="Proteomes" id="UP000273145">
    <property type="component" value="Chromosome"/>
</dbReference>
<comment type="subcellular location">
    <subcellularLocation>
        <location evidence="1">Cell membrane</location>
        <topology evidence="1">Peripheral membrane protein</topology>
    </subcellularLocation>
</comment>
<keyword evidence="6" id="KW-0067">ATP-binding</keyword>
<dbReference type="InterPro" id="IPR015856">
    <property type="entry name" value="ABC_transpr_CbiO/EcfA_su"/>
</dbReference>
<dbReference type="GO" id="GO:0005524">
    <property type="term" value="F:ATP binding"/>
    <property type="evidence" value="ECO:0007669"/>
    <property type="project" value="UniProtKB-KW"/>
</dbReference>
<dbReference type="InterPro" id="IPR050095">
    <property type="entry name" value="ECF_ABC_transporter_ATP-bd"/>
</dbReference>
<keyword evidence="3" id="KW-0813">Transport</keyword>
<sequence>MEITLRNVFFAYNEGTPLQNEVLRDINLTLESNKIIAVVGRTGSGKSTFVQHLNGLLHPTGGSIDVGDIRIVHDSRRKPLLFDKVGMVFQMPEHQLFEDTVLKDISFGPKNLGWPAELIHSKALQAMQMVGLDETYCDRSPFELSGGEKRRAAIAGVLVMEPSVLILDEPTVGLDATGKQSLMELMLDWHRDKQRTIIIVTHDMNLLAEYAEEVIVFESGKVKLKTDPLTLFTTHRRDIEALGLKPPIALELVEKLNARLSTPIPVNSIRQQAIQAQIADYFLISCGKRGS</sequence>
<dbReference type="InterPro" id="IPR027417">
    <property type="entry name" value="P-loop_NTPase"/>
</dbReference>
<dbReference type="OrthoDB" id="9784332at2"/>
<dbReference type="PROSITE" id="PS00211">
    <property type="entry name" value="ABC_TRANSPORTER_1"/>
    <property type="match status" value="1"/>
</dbReference>
<dbReference type="InterPro" id="IPR003439">
    <property type="entry name" value="ABC_transporter-like_ATP-bd"/>
</dbReference>
<dbReference type="CDD" id="cd03225">
    <property type="entry name" value="ABC_cobalt_CbiO_domain1"/>
    <property type="match status" value="1"/>
</dbReference>
<dbReference type="PROSITE" id="PS50893">
    <property type="entry name" value="ABC_TRANSPORTER_2"/>
    <property type="match status" value="1"/>
</dbReference>
<dbReference type="PANTHER" id="PTHR43553">
    <property type="entry name" value="HEAVY METAL TRANSPORTER"/>
    <property type="match status" value="1"/>
</dbReference>
<keyword evidence="8" id="KW-0472">Membrane</keyword>